<reference evidence="2" key="2">
    <citation type="submission" date="2004-02" db="EMBL/GenBank/DDBJ databases">
        <authorList>
            <consortium name="Genoscope"/>
            <consortium name="Whitehead Institute Centre for Genome Research"/>
        </authorList>
    </citation>
    <scope>NUCLEOTIDE SEQUENCE</scope>
</reference>
<dbReference type="GO" id="GO:0007015">
    <property type="term" value="P:actin filament organization"/>
    <property type="evidence" value="ECO:0007669"/>
    <property type="project" value="TreeGrafter"/>
</dbReference>
<accession>Q4RBP5</accession>
<dbReference type="AlphaFoldDB" id="Q4RBP5"/>
<protein>
    <submittedName>
        <fullName evidence="2">Chromosome undetermined SCAF20977, whole genome shotgun sequence</fullName>
    </submittedName>
</protein>
<dbReference type="GO" id="GO:0005925">
    <property type="term" value="C:focal adhesion"/>
    <property type="evidence" value="ECO:0007669"/>
    <property type="project" value="TreeGrafter"/>
</dbReference>
<sequence>KLENIGNFVRAITEYGLKPHDIFEANDLFENMNHTQVQSTLIALAGMVRS</sequence>
<name>Q4RBP5_TETNG</name>
<dbReference type="PRINTS" id="PR00888">
    <property type="entry name" value="SM22CALPONIN"/>
</dbReference>
<evidence type="ECO:0000313" key="2">
    <source>
        <dbReference type="EMBL" id="CAG14188.1"/>
    </source>
</evidence>
<dbReference type="InterPro" id="IPR050606">
    <property type="entry name" value="Calponin-like"/>
</dbReference>
<gene>
    <name evidence="2" type="ORF">GSTENG00038802001</name>
</gene>
<feature type="domain" description="Calponin-homology (CH)" evidence="1">
    <location>
        <begin position="1"/>
        <end position="47"/>
    </location>
</feature>
<dbReference type="SUPFAM" id="SSF47576">
    <property type="entry name" value="Calponin-homology domain, CH-domain"/>
    <property type="match status" value="1"/>
</dbReference>
<dbReference type="InterPro" id="IPR036872">
    <property type="entry name" value="CH_dom_sf"/>
</dbReference>
<evidence type="ECO:0000259" key="1">
    <source>
        <dbReference type="Pfam" id="PF00307"/>
    </source>
</evidence>
<dbReference type="Gene3D" id="1.10.418.10">
    <property type="entry name" value="Calponin-like domain"/>
    <property type="match status" value="1"/>
</dbReference>
<dbReference type="InterPro" id="IPR003096">
    <property type="entry name" value="SM22_calponin"/>
</dbReference>
<dbReference type="GO" id="GO:0015629">
    <property type="term" value="C:actin cytoskeleton"/>
    <property type="evidence" value="ECO:0007669"/>
    <property type="project" value="TreeGrafter"/>
</dbReference>
<organism evidence="2">
    <name type="scientific">Tetraodon nigroviridis</name>
    <name type="common">Spotted green pufferfish</name>
    <name type="synonym">Chelonodon nigroviridis</name>
    <dbReference type="NCBI Taxonomy" id="99883"/>
    <lineage>
        <taxon>Eukaryota</taxon>
        <taxon>Metazoa</taxon>
        <taxon>Chordata</taxon>
        <taxon>Craniata</taxon>
        <taxon>Vertebrata</taxon>
        <taxon>Euteleostomi</taxon>
        <taxon>Actinopterygii</taxon>
        <taxon>Neopterygii</taxon>
        <taxon>Teleostei</taxon>
        <taxon>Neoteleostei</taxon>
        <taxon>Acanthomorphata</taxon>
        <taxon>Eupercaria</taxon>
        <taxon>Tetraodontiformes</taxon>
        <taxon>Tetradontoidea</taxon>
        <taxon>Tetraodontidae</taxon>
        <taxon>Tetraodon</taxon>
    </lineage>
</organism>
<feature type="non-terminal residue" evidence="2">
    <location>
        <position position="50"/>
    </location>
</feature>
<dbReference type="KEGG" id="tng:GSTEN00038802G001"/>
<dbReference type="PANTHER" id="PTHR47385:SF12">
    <property type="entry name" value="CALPONIN-1"/>
    <property type="match status" value="1"/>
</dbReference>
<dbReference type="PANTHER" id="PTHR47385">
    <property type="entry name" value="CALPONIN"/>
    <property type="match status" value="1"/>
</dbReference>
<reference evidence="2" key="1">
    <citation type="journal article" date="2004" name="Nature">
        <title>Genome duplication in the teleost fish Tetraodon nigroviridis reveals the early vertebrate proto-karyotype.</title>
        <authorList>
            <person name="Jaillon O."/>
            <person name="Aury J.-M."/>
            <person name="Brunet F."/>
            <person name="Petit J.-L."/>
            <person name="Stange-Thomann N."/>
            <person name="Mauceli E."/>
            <person name="Bouneau L."/>
            <person name="Fischer C."/>
            <person name="Ozouf-Costaz C."/>
            <person name="Bernot A."/>
            <person name="Nicaud S."/>
            <person name="Jaffe D."/>
            <person name="Fisher S."/>
            <person name="Lutfalla G."/>
            <person name="Dossat C."/>
            <person name="Segurens B."/>
            <person name="Dasilva C."/>
            <person name="Salanoubat M."/>
            <person name="Levy M."/>
            <person name="Boudet N."/>
            <person name="Castellano S."/>
            <person name="Anthouard V."/>
            <person name="Jubin C."/>
            <person name="Castelli V."/>
            <person name="Katinka M."/>
            <person name="Vacherie B."/>
            <person name="Biemont C."/>
            <person name="Skalli Z."/>
            <person name="Cattolico L."/>
            <person name="Poulain J."/>
            <person name="De Berardinis V."/>
            <person name="Cruaud C."/>
            <person name="Duprat S."/>
            <person name="Brottier P."/>
            <person name="Coutanceau J.-P."/>
            <person name="Gouzy J."/>
            <person name="Parra G."/>
            <person name="Lardier G."/>
            <person name="Chapple C."/>
            <person name="McKernan K.J."/>
            <person name="McEwan P."/>
            <person name="Bosak S."/>
            <person name="Kellis M."/>
            <person name="Volff J.-N."/>
            <person name="Guigo R."/>
            <person name="Zody M.C."/>
            <person name="Mesirov J."/>
            <person name="Lindblad-Toh K."/>
            <person name="Birren B."/>
            <person name="Nusbaum C."/>
            <person name="Kahn D."/>
            <person name="Robinson-Rechavi M."/>
            <person name="Laudet V."/>
            <person name="Schachter V."/>
            <person name="Quetier F."/>
            <person name="Saurin W."/>
            <person name="Scarpelli C."/>
            <person name="Wincker P."/>
            <person name="Lander E.S."/>
            <person name="Weissenbach J."/>
            <person name="Roest Crollius H."/>
        </authorList>
    </citation>
    <scope>NUCLEOTIDE SEQUENCE [LARGE SCALE GENOMIC DNA]</scope>
</reference>
<dbReference type="InterPro" id="IPR001715">
    <property type="entry name" value="CH_dom"/>
</dbReference>
<dbReference type="OrthoDB" id="21595at2759"/>
<dbReference type="GO" id="GO:0051015">
    <property type="term" value="F:actin filament binding"/>
    <property type="evidence" value="ECO:0007669"/>
    <property type="project" value="TreeGrafter"/>
</dbReference>
<feature type="non-terminal residue" evidence="2">
    <location>
        <position position="1"/>
    </location>
</feature>
<dbReference type="Pfam" id="PF00307">
    <property type="entry name" value="CH"/>
    <property type="match status" value="1"/>
</dbReference>
<dbReference type="EMBL" id="CAAE01020977">
    <property type="protein sequence ID" value="CAG14188.1"/>
    <property type="molecule type" value="Genomic_DNA"/>
</dbReference>
<proteinExistence type="predicted"/>